<evidence type="ECO:0000256" key="2">
    <source>
        <dbReference type="SAM" id="SignalP"/>
    </source>
</evidence>
<evidence type="ECO:0000259" key="3">
    <source>
        <dbReference type="Pfam" id="PF11741"/>
    </source>
</evidence>
<organism evidence="4 5">
    <name type="scientific">Campylobacter suis</name>
    <dbReference type="NCBI Taxonomy" id="2790657"/>
    <lineage>
        <taxon>Bacteria</taxon>
        <taxon>Pseudomonadati</taxon>
        <taxon>Campylobacterota</taxon>
        <taxon>Epsilonproteobacteria</taxon>
        <taxon>Campylobacterales</taxon>
        <taxon>Campylobacteraceae</taxon>
        <taxon>Campylobacter</taxon>
    </lineage>
</organism>
<name>A0ABM8Q9E6_9BACT</name>
<feature type="signal peptide" evidence="2">
    <location>
        <begin position="1"/>
        <end position="27"/>
    </location>
</feature>
<comment type="caution">
    <text evidence="4">The sequence shown here is derived from an EMBL/GenBank/DDBJ whole genome shotgun (WGS) entry which is preliminary data.</text>
</comment>
<protein>
    <recommendedName>
        <fullName evidence="3">AMIN domain-containing protein</fullName>
    </recommendedName>
</protein>
<evidence type="ECO:0000313" key="4">
    <source>
        <dbReference type="EMBL" id="CAD7289419.1"/>
    </source>
</evidence>
<accession>A0ABM8Q9E6</accession>
<proteinExistence type="predicted"/>
<reference evidence="4 5" key="1">
    <citation type="submission" date="2020-11" db="EMBL/GenBank/DDBJ databases">
        <authorList>
            <person name="Peeters C."/>
        </authorList>
    </citation>
    <scope>NUCLEOTIDE SEQUENCE [LARGE SCALE GENOMIC DNA]</scope>
    <source>
        <strain evidence="4 5">LMG 8286</strain>
    </source>
</reference>
<gene>
    <name evidence="4" type="ORF">LMG8286_01799</name>
</gene>
<dbReference type="Pfam" id="PF11741">
    <property type="entry name" value="AMIN"/>
    <property type="match status" value="1"/>
</dbReference>
<keyword evidence="2" id="KW-0732">Signal</keyword>
<evidence type="ECO:0000256" key="1">
    <source>
        <dbReference type="SAM" id="MobiDB-lite"/>
    </source>
</evidence>
<sequence length="371" mass="41539">MSLKAVKSKTMKKIVCFVLFISLVVARENPFIPTTELNTSIMTTNLTESYEALEKQDVNFSKDASLLLNIIFNYQASDGTIRQKVIDVNKTVDSNEEYIISKTGILEADSIPKLDVSVTIPKQKPLDVNITKKGKHELSSIEAPAPVSIKLEPVKISDSATTVPVIAKKKEQVQKPEPTPATKAMEINTTLLSDTNNSLKISIKKDGDISVLAKTSPKTKKDAVVAKNATGMQTDKKNTLEDKLINNTGKPEHFAKSPKQNKKTTQKTKPKTLFSGLNFIKFEPTSNGLKIITKDKMIKHFAYEQRKIVIDFSARHKAFKTKEIVLNHGRFKDITIGWHKGNYRVVIRLNERSDYAVAPLKNEGYILELKR</sequence>
<feature type="domain" description="AMIN" evidence="3">
    <location>
        <begin position="280"/>
        <end position="358"/>
    </location>
</feature>
<feature type="region of interest" description="Disordered" evidence="1">
    <location>
        <begin position="249"/>
        <end position="268"/>
    </location>
</feature>
<dbReference type="InterPro" id="IPR021731">
    <property type="entry name" value="AMIN_dom"/>
</dbReference>
<dbReference type="EMBL" id="CAJHOE010000010">
    <property type="protein sequence ID" value="CAD7289419.1"/>
    <property type="molecule type" value="Genomic_DNA"/>
</dbReference>
<keyword evidence="5" id="KW-1185">Reference proteome</keyword>
<dbReference type="Proteomes" id="UP000789359">
    <property type="component" value="Unassembled WGS sequence"/>
</dbReference>
<feature type="chain" id="PRO_5045354537" description="AMIN domain-containing protein" evidence="2">
    <location>
        <begin position="28"/>
        <end position="371"/>
    </location>
</feature>
<evidence type="ECO:0000313" key="5">
    <source>
        <dbReference type="Proteomes" id="UP000789359"/>
    </source>
</evidence>
<feature type="compositionally biased region" description="Basic residues" evidence="1">
    <location>
        <begin position="259"/>
        <end position="268"/>
    </location>
</feature>